<dbReference type="EMBL" id="JBHTKA010000014">
    <property type="protein sequence ID" value="MFD1002919.1"/>
    <property type="molecule type" value="Genomic_DNA"/>
</dbReference>
<reference evidence="4" key="1">
    <citation type="journal article" date="2019" name="Int. J. Syst. Evol. Microbiol.">
        <title>The Global Catalogue of Microorganisms (GCM) 10K type strain sequencing project: providing services to taxonomists for standard genome sequencing and annotation.</title>
        <authorList>
            <consortium name="The Broad Institute Genomics Platform"/>
            <consortium name="The Broad Institute Genome Sequencing Center for Infectious Disease"/>
            <person name="Wu L."/>
            <person name="Ma J."/>
        </authorList>
    </citation>
    <scope>NUCLEOTIDE SEQUENCE [LARGE SCALE GENOMIC DNA]</scope>
    <source>
        <strain evidence="4">CCUG 58938</strain>
    </source>
</reference>
<comment type="caution">
    <text evidence="3">The sequence shown here is derived from an EMBL/GenBank/DDBJ whole genome shotgun (WGS) entry which is preliminary data.</text>
</comment>
<dbReference type="RefSeq" id="WP_377584802.1">
    <property type="nucleotide sequence ID" value="NZ_JBHTKA010000014.1"/>
</dbReference>
<dbReference type="InterPro" id="IPR035986">
    <property type="entry name" value="PKD_dom_sf"/>
</dbReference>
<protein>
    <submittedName>
        <fullName evidence="3">PKD domain-containing protein</fullName>
    </submittedName>
</protein>
<accession>A0ABW3K9E2</accession>
<dbReference type="Proteomes" id="UP001597112">
    <property type="component" value="Unassembled WGS sequence"/>
</dbReference>
<organism evidence="3 4">
    <name type="scientific">Ohtaekwangia kribbensis</name>
    <dbReference type="NCBI Taxonomy" id="688913"/>
    <lineage>
        <taxon>Bacteria</taxon>
        <taxon>Pseudomonadati</taxon>
        <taxon>Bacteroidota</taxon>
        <taxon>Cytophagia</taxon>
        <taxon>Cytophagales</taxon>
        <taxon>Fulvivirgaceae</taxon>
        <taxon>Ohtaekwangia</taxon>
    </lineage>
</organism>
<sequence length="1333" mass="148559">MKRQLQLLLSVLLFYTSVSEAQIEVPVNMYTGSPAITIPLWTITDHDLSEPVGLVYNPNSVKAGGPSGFYGLGWGLQAGYTISREVRGLPDDWGNNDVRKGWFSVNNSGETCGLDIASFPNTADQSAATLTDEATDYETITGYNYRTDPEPDIFYYSVGGYSGSFVFDGNMTVRMIPYRDLRIEYTLYTDKKLSSFKITTNTGYSYTFSQIATTTKTVEKNPFLNDIFAQNTEYELYKTAVTYNSEWKVSRIDSPSGAYLTFSYISDTFEDNDDLNVGFYKTISAIELGSTDLQPMKLYTVKQSVTRQYVSSITASSGTVVELNYTSASKTLNALYIKDNRRGSDNLVKQFSFSYRLVAYTENNATIYSRQFLEKVTELSGCDVLAPYTFSYAGLNSQGELPYPGNAIDLWGYYNGRSNTTLFPKLYIYPNEPLAERYRYTTIPGYTGTEIILNGADRSPSRLMTMGTLYSIIYPGGGVTRLEFEPNSYYDARTGQSLPGGGMRIVSATYWDGINPVTITKKIQYQDAVSNSSGRLLVKPVFFMPAYKWKDPNKLNSTNTADSKLYSSLSGNDVWKFLTLRTDIDLAANEETYGSPVGYTTVTVTRPGAGSAKFEYYEPGIYGETSNGEWSATQNRFARPSVTPALEMGVASAWGAWALPYTRNPNYDYERGLLWKKTEYSSSGNIVRLTENTYQYLYRFGTAPLKVWGLRYDKYPFSGDNSSKAFFYGKYYLLTDVDKVLKQEKVTTYDATSTARFTAETTEYNYTSPNHKLLAQVRKTTPDGTQYTSYIRYPKDYAEATSNAEETVLMLTNMQNNSRHGLPIEQYSTVKKPGDYERVLNGSVTKYSSFNLGRPLPISEWMLRIQKPVRIDSFRVSSVILQGSYKFDIDPAYEQTVSYNDYFNYNNSSSVTGTNRIAQAVTWGYNYTLPVAQAINATHLQFGFTDFETTTGQELQATNARFGTGRTGANALYPAVTLFKNIDKAPVSNYILSFWVKNTANQNFVITLKNVAATTTYYTNTLSVPTSGGTDFRYIEFTVPVTTVPVGMFRMEFIAQGLTNPVSSSAGLLPVIDDVAFYPENASVTSYTYEIPYGTKSISQGGITTHTVYDKLGREKYRLDKDKNIVARKTYTFATDQVPLVANFSVPVLLYALEPISFTASDNPCVSGVVYDWDFGSGYTTGNRVQSFTFSSSGTKTIRLRVTAGSLVKTISQTITVSLRPISMTICAKGVQEYSASNNLVVSSYSCSSIADTPSPYGVIFRVSGMNADGELVYKWKLRNAGSYTWTQVGTGIQYNYVKVVSTTKTFEVQCDVTDTDTGRTGSSDIMTVTVSQ</sequence>
<proteinExistence type="predicted"/>
<dbReference type="InterPro" id="IPR000601">
    <property type="entry name" value="PKD_dom"/>
</dbReference>
<feature type="chain" id="PRO_5045575654" evidence="1">
    <location>
        <begin position="22"/>
        <end position="1333"/>
    </location>
</feature>
<keyword evidence="1" id="KW-0732">Signal</keyword>
<evidence type="ECO:0000313" key="4">
    <source>
        <dbReference type="Proteomes" id="UP001597112"/>
    </source>
</evidence>
<keyword evidence="4" id="KW-1185">Reference proteome</keyword>
<feature type="domain" description="PKD" evidence="2">
    <location>
        <begin position="1159"/>
        <end position="1217"/>
    </location>
</feature>
<evidence type="ECO:0000256" key="1">
    <source>
        <dbReference type="SAM" id="SignalP"/>
    </source>
</evidence>
<feature type="signal peptide" evidence="1">
    <location>
        <begin position="1"/>
        <end position="21"/>
    </location>
</feature>
<dbReference type="PROSITE" id="PS50093">
    <property type="entry name" value="PKD"/>
    <property type="match status" value="1"/>
</dbReference>
<evidence type="ECO:0000313" key="3">
    <source>
        <dbReference type="EMBL" id="MFD1002919.1"/>
    </source>
</evidence>
<name>A0ABW3K9E2_9BACT</name>
<dbReference type="Gene3D" id="2.60.40.10">
    <property type="entry name" value="Immunoglobulins"/>
    <property type="match status" value="1"/>
</dbReference>
<evidence type="ECO:0000259" key="2">
    <source>
        <dbReference type="PROSITE" id="PS50093"/>
    </source>
</evidence>
<dbReference type="InterPro" id="IPR013783">
    <property type="entry name" value="Ig-like_fold"/>
</dbReference>
<dbReference type="CDD" id="cd00146">
    <property type="entry name" value="PKD"/>
    <property type="match status" value="1"/>
</dbReference>
<dbReference type="SUPFAM" id="SSF49299">
    <property type="entry name" value="PKD domain"/>
    <property type="match status" value="1"/>
</dbReference>
<gene>
    <name evidence="3" type="ORF">ACFQ21_26565</name>
</gene>